<evidence type="ECO:0000313" key="2">
    <source>
        <dbReference type="EMBL" id="GEN80388.1"/>
    </source>
</evidence>
<name>A0A511YYW5_9CELL</name>
<reference evidence="2 3" key="1">
    <citation type="submission" date="2019-07" db="EMBL/GenBank/DDBJ databases">
        <title>Whole genome shotgun sequence of Actinotalea fermentans NBRC 105374.</title>
        <authorList>
            <person name="Hosoyama A."/>
            <person name="Uohara A."/>
            <person name="Ohji S."/>
            <person name="Ichikawa N."/>
        </authorList>
    </citation>
    <scope>NUCLEOTIDE SEQUENCE [LARGE SCALE GENOMIC DNA]</scope>
    <source>
        <strain evidence="2 3">NBRC 105374</strain>
    </source>
</reference>
<evidence type="ECO:0000313" key="3">
    <source>
        <dbReference type="Proteomes" id="UP000321484"/>
    </source>
</evidence>
<keyword evidence="3" id="KW-1185">Reference proteome</keyword>
<gene>
    <name evidence="2" type="ORF">AFE02nite_21220</name>
</gene>
<comment type="caution">
    <text evidence="2">The sequence shown here is derived from an EMBL/GenBank/DDBJ whole genome shotgun (WGS) entry which is preliminary data.</text>
</comment>
<protein>
    <submittedName>
        <fullName evidence="2">Uncharacterized protein</fullName>
    </submittedName>
</protein>
<dbReference type="Proteomes" id="UP000321484">
    <property type="component" value="Unassembled WGS sequence"/>
</dbReference>
<evidence type="ECO:0000256" key="1">
    <source>
        <dbReference type="SAM" id="MobiDB-lite"/>
    </source>
</evidence>
<dbReference type="EMBL" id="BJYK01000006">
    <property type="protein sequence ID" value="GEN80388.1"/>
    <property type="molecule type" value="Genomic_DNA"/>
</dbReference>
<feature type="region of interest" description="Disordered" evidence="1">
    <location>
        <begin position="1"/>
        <end position="41"/>
    </location>
</feature>
<sequence length="78" mass="7789">MSRACSAERRGGRVTVDGPDRPVGAASDTTRGAGAPPTWEHAMATNPVSITTKPEPVEQTEQSGCGCGGCGCGAADQA</sequence>
<proteinExistence type="predicted"/>
<dbReference type="AlphaFoldDB" id="A0A511YYW5"/>
<feature type="compositionally biased region" description="Basic and acidic residues" evidence="1">
    <location>
        <begin position="1"/>
        <end position="11"/>
    </location>
</feature>
<organism evidence="2 3">
    <name type="scientific">Actinotalea fermentans</name>
    <dbReference type="NCBI Taxonomy" id="43671"/>
    <lineage>
        <taxon>Bacteria</taxon>
        <taxon>Bacillati</taxon>
        <taxon>Actinomycetota</taxon>
        <taxon>Actinomycetes</taxon>
        <taxon>Micrococcales</taxon>
        <taxon>Cellulomonadaceae</taxon>
        <taxon>Actinotalea</taxon>
    </lineage>
</organism>
<accession>A0A511YYW5</accession>